<feature type="modified residue" description="4-aspartylphosphate" evidence="2">
    <location>
        <position position="53"/>
    </location>
</feature>
<organism evidence="4 5">
    <name type="scientific">Methanoculleus bourgensis</name>
    <dbReference type="NCBI Taxonomy" id="83986"/>
    <lineage>
        <taxon>Archaea</taxon>
        <taxon>Methanobacteriati</taxon>
        <taxon>Methanobacteriota</taxon>
        <taxon>Stenosarchaea group</taxon>
        <taxon>Methanomicrobia</taxon>
        <taxon>Methanomicrobiales</taxon>
        <taxon>Methanomicrobiaceae</taxon>
        <taxon>Methanoculleus</taxon>
    </lineage>
</organism>
<sequence length="202" mass="22090">MFRVLVVDDEPALLELTQAWLARSGDMQVETTTSPTQGLDMLAQTRYDAIVSDYEMPEMDGIAFLKEVRRRGMAIPFIVFSGRGREDVFIDALNNGADFYLRKGGDPSAQFAELRNMILQAVARKQAEADVQLAGDMYQSIFEHTGAATIIIESDMTVSLVNSGFTDLTAIAGRRLRGRCPGPLLSLTGTWSVFPATTGTGD</sequence>
<dbReference type="PANTHER" id="PTHR44591:SF3">
    <property type="entry name" value="RESPONSE REGULATORY DOMAIN-CONTAINING PROTEIN"/>
    <property type="match status" value="1"/>
</dbReference>
<dbReference type="InterPro" id="IPR001789">
    <property type="entry name" value="Sig_transdc_resp-reg_receiver"/>
</dbReference>
<dbReference type="InterPro" id="IPR011006">
    <property type="entry name" value="CheY-like_superfamily"/>
</dbReference>
<proteinExistence type="predicted"/>
<dbReference type="Pfam" id="PF00072">
    <property type="entry name" value="Response_reg"/>
    <property type="match status" value="1"/>
</dbReference>
<dbReference type="Proteomes" id="UP000069850">
    <property type="component" value="Chromosome 1"/>
</dbReference>
<reference evidence="4 5" key="1">
    <citation type="submission" date="2016-01" db="EMBL/GenBank/DDBJ databases">
        <authorList>
            <person name="Manzoor S."/>
        </authorList>
    </citation>
    <scope>NUCLEOTIDE SEQUENCE [LARGE SCALE GENOMIC DNA]</scope>
    <source>
        <strain evidence="4">Methanoculleus sp MAB1</strain>
    </source>
</reference>
<dbReference type="SUPFAM" id="SSF55785">
    <property type="entry name" value="PYP-like sensor domain (PAS domain)"/>
    <property type="match status" value="1"/>
</dbReference>
<evidence type="ECO:0000313" key="5">
    <source>
        <dbReference type="Proteomes" id="UP000069850"/>
    </source>
</evidence>
<dbReference type="AlphaFoldDB" id="A0A0X3BPS9"/>
<dbReference type="SUPFAM" id="SSF52172">
    <property type="entry name" value="CheY-like"/>
    <property type="match status" value="1"/>
</dbReference>
<evidence type="ECO:0000259" key="3">
    <source>
        <dbReference type="PROSITE" id="PS50110"/>
    </source>
</evidence>
<evidence type="ECO:0000256" key="1">
    <source>
        <dbReference type="ARBA" id="ARBA00022553"/>
    </source>
</evidence>
<dbReference type="PROSITE" id="PS50110">
    <property type="entry name" value="RESPONSE_REGULATORY"/>
    <property type="match status" value="1"/>
</dbReference>
<dbReference type="PANTHER" id="PTHR44591">
    <property type="entry name" value="STRESS RESPONSE REGULATOR PROTEIN 1"/>
    <property type="match status" value="1"/>
</dbReference>
<feature type="domain" description="Response regulatory" evidence="3">
    <location>
        <begin position="3"/>
        <end position="118"/>
    </location>
</feature>
<dbReference type="GeneID" id="70638179"/>
<evidence type="ECO:0000313" key="4">
    <source>
        <dbReference type="EMBL" id="CVK34067.1"/>
    </source>
</evidence>
<protein>
    <recommendedName>
        <fullName evidence="3">Response regulatory domain-containing protein</fullName>
    </recommendedName>
</protein>
<dbReference type="InterPro" id="IPR050595">
    <property type="entry name" value="Bact_response_regulator"/>
</dbReference>
<gene>
    <name evidence="4" type="ORF">MMAB1_2854</name>
</gene>
<dbReference type="GO" id="GO:0000160">
    <property type="term" value="P:phosphorelay signal transduction system"/>
    <property type="evidence" value="ECO:0007669"/>
    <property type="project" value="InterPro"/>
</dbReference>
<name>A0A0X3BPS9_9EURY</name>
<evidence type="ECO:0000256" key="2">
    <source>
        <dbReference type="PROSITE-ProRule" id="PRU00169"/>
    </source>
</evidence>
<dbReference type="CDD" id="cd00156">
    <property type="entry name" value="REC"/>
    <property type="match status" value="1"/>
</dbReference>
<dbReference type="RefSeq" id="WP_238320338.1">
    <property type="nucleotide sequence ID" value="NZ_LT158599.1"/>
</dbReference>
<dbReference type="SMART" id="SM00448">
    <property type="entry name" value="REC"/>
    <property type="match status" value="1"/>
</dbReference>
<keyword evidence="1 2" id="KW-0597">Phosphoprotein</keyword>
<dbReference type="InterPro" id="IPR035965">
    <property type="entry name" value="PAS-like_dom_sf"/>
</dbReference>
<dbReference type="Gene3D" id="3.40.50.2300">
    <property type="match status" value="1"/>
</dbReference>
<dbReference type="KEGG" id="mema:MMAB1_2854"/>
<accession>A0A0X3BPS9</accession>
<dbReference type="EMBL" id="LT158599">
    <property type="protein sequence ID" value="CVK34067.1"/>
    <property type="molecule type" value="Genomic_DNA"/>
</dbReference>